<sequence length="130" mass="15336">MQQEDGKQVTVYTAYQNKQLKVCYDLETSNSMKILRSIKKVTTIANICEDNLSNLNMFIDRTEIDIYVKEIQNQRQIKPTLQQLLNELQIRMTELQNLAQMEQEQNQSDNSDDWQPDDEQDDEDDSSQQQ</sequence>
<accession>A0A8S1TM11</accession>
<dbReference type="AlphaFoldDB" id="A0A8S1TM11"/>
<proteinExistence type="predicted"/>
<keyword evidence="3" id="KW-1185">Reference proteome</keyword>
<evidence type="ECO:0000256" key="1">
    <source>
        <dbReference type="SAM" id="MobiDB-lite"/>
    </source>
</evidence>
<dbReference type="EMBL" id="CAJJDO010000022">
    <property type="protein sequence ID" value="CAD8152069.1"/>
    <property type="molecule type" value="Genomic_DNA"/>
</dbReference>
<evidence type="ECO:0000313" key="3">
    <source>
        <dbReference type="Proteomes" id="UP000689195"/>
    </source>
</evidence>
<feature type="region of interest" description="Disordered" evidence="1">
    <location>
        <begin position="97"/>
        <end position="130"/>
    </location>
</feature>
<gene>
    <name evidence="2" type="ORF">PPENT_87.1.T0220263</name>
</gene>
<protein>
    <submittedName>
        <fullName evidence="2">Uncharacterized protein</fullName>
    </submittedName>
</protein>
<organism evidence="2 3">
    <name type="scientific">Paramecium pentaurelia</name>
    <dbReference type="NCBI Taxonomy" id="43138"/>
    <lineage>
        <taxon>Eukaryota</taxon>
        <taxon>Sar</taxon>
        <taxon>Alveolata</taxon>
        <taxon>Ciliophora</taxon>
        <taxon>Intramacronucleata</taxon>
        <taxon>Oligohymenophorea</taxon>
        <taxon>Peniculida</taxon>
        <taxon>Parameciidae</taxon>
        <taxon>Paramecium</taxon>
    </lineage>
</organism>
<feature type="compositionally biased region" description="Acidic residues" evidence="1">
    <location>
        <begin position="110"/>
        <end position="130"/>
    </location>
</feature>
<dbReference type="Proteomes" id="UP000689195">
    <property type="component" value="Unassembled WGS sequence"/>
</dbReference>
<name>A0A8S1TM11_9CILI</name>
<dbReference type="OrthoDB" id="10341523at2759"/>
<reference evidence="2" key="1">
    <citation type="submission" date="2021-01" db="EMBL/GenBank/DDBJ databases">
        <authorList>
            <consortium name="Genoscope - CEA"/>
            <person name="William W."/>
        </authorList>
    </citation>
    <scope>NUCLEOTIDE SEQUENCE</scope>
</reference>
<comment type="caution">
    <text evidence="2">The sequence shown here is derived from an EMBL/GenBank/DDBJ whole genome shotgun (WGS) entry which is preliminary data.</text>
</comment>
<evidence type="ECO:0000313" key="2">
    <source>
        <dbReference type="EMBL" id="CAD8152069.1"/>
    </source>
</evidence>